<dbReference type="GO" id="GO:0008270">
    <property type="term" value="F:zinc ion binding"/>
    <property type="evidence" value="ECO:0007669"/>
    <property type="project" value="UniProtKB-KW"/>
</dbReference>
<feature type="zinc finger region" description="C3H1-type" evidence="1">
    <location>
        <begin position="189"/>
        <end position="218"/>
    </location>
</feature>
<evidence type="ECO:0000313" key="4">
    <source>
        <dbReference type="EMBL" id="KAF7508420.1"/>
    </source>
</evidence>
<evidence type="ECO:0000256" key="1">
    <source>
        <dbReference type="PROSITE-ProRule" id="PRU00723"/>
    </source>
</evidence>
<feature type="compositionally biased region" description="Basic and acidic residues" evidence="2">
    <location>
        <begin position="265"/>
        <end position="278"/>
    </location>
</feature>
<feature type="compositionally biased region" description="Polar residues" evidence="2">
    <location>
        <begin position="335"/>
        <end position="346"/>
    </location>
</feature>
<feature type="compositionally biased region" description="Polar residues" evidence="2">
    <location>
        <begin position="291"/>
        <end position="301"/>
    </location>
</feature>
<feature type="region of interest" description="Disordered" evidence="2">
    <location>
        <begin position="256"/>
        <end position="301"/>
    </location>
</feature>
<evidence type="ECO:0000256" key="2">
    <source>
        <dbReference type="SAM" id="MobiDB-lite"/>
    </source>
</evidence>
<evidence type="ECO:0000313" key="5">
    <source>
        <dbReference type="Proteomes" id="UP000606974"/>
    </source>
</evidence>
<dbReference type="OrthoDB" id="4159639at2759"/>
<keyword evidence="5" id="KW-1185">Reference proteome</keyword>
<dbReference type="PROSITE" id="PS50103">
    <property type="entry name" value="ZF_C3H1"/>
    <property type="match status" value="1"/>
</dbReference>
<feature type="compositionally biased region" description="Basic and acidic residues" evidence="2">
    <location>
        <begin position="526"/>
        <end position="544"/>
    </location>
</feature>
<protein>
    <recommendedName>
        <fullName evidence="3">C3H1-type domain-containing protein</fullName>
    </recommendedName>
</protein>
<keyword evidence="1" id="KW-0479">Metal-binding</keyword>
<feature type="domain" description="C3H1-type" evidence="3">
    <location>
        <begin position="189"/>
        <end position="218"/>
    </location>
</feature>
<keyword evidence="1" id="KW-0862">Zinc</keyword>
<dbReference type="InterPro" id="IPR000571">
    <property type="entry name" value="Znf_CCCH"/>
</dbReference>
<dbReference type="AlphaFoldDB" id="A0A8H7E4M7"/>
<feature type="region of interest" description="Disordered" evidence="2">
    <location>
        <begin position="513"/>
        <end position="544"/>
    </location>
</feature>
<proteinExistence type="predicted"/>
<dbReference type="Proteomes" id="UP000606974">
    <property type="component" value="Unassembled WGS sequence"/>
</dbReference>
<feature type="region of interest" description="Disordered" evidence="2">
    <location>
        <begin position="321"/>
        <end position="358"/>
    </location>
</feature>
<accession>A0A8H7E4M7</accession>
<reference evidence="4" key="1">
    <citation type="submission" date="2020-02" db="EMBL/GenBank/DDBJ databases">
        <authorList>
            <person name="Palmer J.M."/>
        </authorList>
    </citation>
    <scope>NUCLEOTIDE SEQUENCE</scope>
    <source>
        <strain evidence="4">EPUS1.4</strain>
        <tissue evidence="4">Thallus</tissue>
    </source>
</reference>
<name>A0A8H7E4M7_9EURO</name>
<sequence length="544" mass="58891">MEETDPGQRLLAAQRALKARLAALPIDSKMTESLRPQHFITRQNGTMVPLVALDELPATVSLRGVPRNLSTYDVAGMKCLGTVESQHRQYIVDGPRQGFQPEQKAVENGLLASRYATGATNHDLESSLGGLGLRSRAASPIVQGPQPKAYGIKETRSSLPSTLRKNPVRSTEQDPRPLTIEDLARNPAPGVKEYCSYWLRHGECDYAQQGCLYRHEMPLDPPTLEKLGLRDIPRWYREKHGLGSYLALSAQRVSSVSTRPSPMERNWRHSPDGAHSEGTKTTVTLPERRNGQTASPCPSAHSSVNGWNVFAKNHTAAYNSNIRGSLHSPPPCRQISPTSKPPTNTRYPLPVRPGSRLVPADTENISARIFREANEQLDASEEQERAALQKYAPLVPQKPGTIAATADAGAADDSPVIMTPSTSDEDEKITEMIESCSEPEAVITTGCKANTAKVTGNEVADGIVSTASKAVTVPKAVTAPAPEAAAPPAQRKKTGARARARARAKKCAAVDVDREAQRKAVGRAKQQAEELGKGKARMEKLAES</sequence>
<dbReference type="EMBL" id="JAACFV010000054">
    <property type="protein sequence ID" value="KAF7508420.1"/>
    <property type="molecule type" value="Genomic_DNA"/>
</dbReference>
<organism evidence="4 5">
    <name type="scientific">Endocarpon pusillum</name>
    <dbReference type="NCBI Taxonomy" id="364733"/>
    <lineage>
        <taxon>Eukaryota</taxon>
        <taxon>Fungi</taxon>
        <taxon>Dikarya</taxon>
        <taxon>Ascomycota</taxon>
        <taxon>Pezizomycotina</taxon>
        <taxon>Eurotiomycetes</taxon>
        <taxon>Chaetothyriomycetidae</taxon>
        <taxon>Verrucariales</taxon>
        <taxon>Verrucariaceae</taxon>
        <taxon>Endocarpon</taxon>
    </lineage>
</organism>
<comment type="caution">
    <text evidence="4">The sequence shown here is derived from an EMBL/GenBank/DDBJ whole genome shotgun (WGS) entry which is preliminary data.</text>
</comment>
<gene>
    <name evidence="4" type="ORF">GJ744_009273</name>
</gene>
<keyword evidence="1" id="KW-0863">Zinc-finger</keyword>
<evidence type="ECO:0000259" key="3">
    <source>
        <dbReference type="PROSITE" id="PS50103"/>
    </source>
</evidence>